<organism evidence="5 6">
    <name type="scientific">Schinkia azotoformans LMG 9581</name>
    <dbReference type="NCBI Taxonomy" id="1131731"/>
    <lineage>
        <taxon>Bacteria</taxon>
        <taxon>Bacillati</taxon>
        <taxon>Bacillota</taxon>
        <taxon>Bacilli</taxon>
        <taxon>Bacillales</taxon>
        <taxon>Bacillaceae</taxon>
        <taxon>Calidifontibacillus/Schinkia group</taxon>
        <taxon>Schinkia</taxon>
    </lineage>
</organism>
<dbReference type="Proteomes" id="UP000006315">
    <property type="component" value="Unassembled WGS sequence"/>
</dbReference>
<proteinExistence type="predicted"/>
<dbReference type="EMBL" id="AJLR01000148">
    <property type="protein sequence ID" value="EKN63015.1"/>
    <property type="molecule type" value="Genomic_DNA"/>
</dbReference>
<dbReference type="SUPFAM" id="SSF48498">
    <property type="entry name" value="Tetracyclin repressor-like, C-terminal domain"/>
    <property type="match status" value="1"/>
</dbReference>
<dbReference type="PANTHER" id="PTHR43479">
    <property type="entry name" value="ACREF/ENVCD OPERON REPRESSOR-RELATED"/>
    <property type="match status" value="1"/>
</dbReference>
<gene>
    <name evidence="5" type="ORF">BAZO_18603</name>
</gene>
<dbReference type="InterPro" id="IPR050624">
    <property type="entry name" value="HTH-type_Tx_Regulator"/>
</dbReference>
<comment type="caution">
    <text evidence="5">The sequence shown here is derived from an EMBL/GenBank/DDBJ whole genome shotgun (WGS) entry which is preliminary data.</text>
</comment>
<dbReference type="InterPro" id="IPR023772">
    <property type="entry name" value="DNA-bd_HTH_TetR-type_CS"/>
</dbReference>
<evidence type="ECO:0000313" key="5">
    <source>
        <dbReference type="EMBL" id="EKN63015.1"/>
    </source>
</evidence>
<protein>
    <submittedName>
        <fullName evidence="5">TetR/AcrR family transcriptional regulator</fullName>
    </submittedName>
</protein>
<dbReference type="GO" id="GO:0003677">
    <property type="term" value="F:DNA binding"/>
    <property type="evidence" value="ECO:0007669"/>
    <property type="project" value="UniProtKB-UniRule"/>
</dbReference>
<reference evidence="5 6" key="1">
    <citation type="journal article" date="2012" name="Front. Microbiol.">
        <title>Redundancy and modularity in membrane-associated dissimilatory nitrate reduction in Bacillus.</title>
        <authorList>
            <person name="Heylen K."/>
            <person name="Keltjens J."/>
        </authorList>
    </citation>
    <scope>NUCLEOTIDE SEQUENCE [LARGE SCALE GENOMIC DNA]</scope>
    <source>
        <strain evidence="5 6">LMG 9581</strain>
    </source>
</reference>
<keyword evidence="1" id="KW-0678">Repressor</keyword>
<dbReference type="Pfam" id="PF00440">
    <property type="entry name" value="TetR_N"/>
    <property type="match status" value="1"/>
</dbReference>
<dbReference type="PATRIC" id="fig|1131731.3.peg.3796"/>
<accession>K6BVT3</accession>
<dbReference type="Gene3D" id="1.10.357.10">
    <property type="entry name" value="Tetracycline Repressor, domain 2"/>
    <property type="match status" value="1"/>
</dbReference>
<dbReference type="PROSITE" id="PS50977">
    <property type="entry name" value="HTH_TETR_2"/>
    <property type="match status" value="1"/>
</dbReference>
<evidence type="ECO:0000313" key="6">
    <source>
        <dbReference type="Proteomes" id="UP000006315"/>
    </source>
</evidence>
<feature type="DNA-binding region" description="H-T-H motif" evidence="3">
    <location>
        <begin position="24"/>
        <end position="43"/>
    </location>
</feature>
<evidence type="ECO:0000256" key="3">
    <source>
        <dbReference type="PROSITE-ProRule" id="PRU00335"/>
    </source>
</evidence>
<dbReference type="InterPro" id="IPR009057">
    <property type="entry name" value="Homeodomain-like_sf"/>
</dbReference>
<sequence length="191" mass="22240">MDKREKIMQAATQSFSMFGFKGTTVDHIAKIAGVGKGTIYTYFENKEVILQEIIQALIREMKENAENAIRIDRTAFENLHEVLYSVLLYRKEHVLMIKLSQEVKEFGTEVAKQVLVQIEKELLSYIQVFIEKAIVNKKFKECNPEITAFVIYKMYVSLVVELNDIRHGMLTNEEVFELFKLYLMEGLVMAR</sequence>
<dbReference type="STRING" id="1131731.BAZO_18603"/>
<keyword evidence="2 3" id="KW-0238">DNA-binding</keyword>
<dbReference type="PROSITE" id="PS01081">
    <property type="entry name" value="HTH_TETR_1"/>
    <property type="match status" value="1"/>
</dbReference>
<dbReference type="InterPro" id="IPR001647">
    <property type="entry name" value="HTH_TetR"/>
</dbReference>
<dbReference type="PRINTS" id="PR00455">
    <property type="entry name" value="HTHTETR"/>
</dbReference>
<name>K6BVT3_SCHAZ</name>
<evidence type="ECO:0000259" key="4">
    <source>
        <dbReference type="PROSITE" id="PS50977"/>
    </source>
</evidence>
<feature type="domain" description="HTH tetR-type" evidence="4">
    <location>
        <begin position="1"/>
        <end position="61"/>
    </location>
</feature>
<keyword evidence="6" id="KW-1185">Reference proteome</keyword>
<evidence type="ECO:0000256" key="2">
    <source>
        <dbReference type="ARBA" id="ARBA00023125"/>
    </source>
</evidence>
<dbReference type="SUPFAM" id="SSF46689">
    <property type="entry name" value="Homeodomain-like"/>
    <property type="match status" value="1"/>
</dbReference>
<dbReference type="AlphaFoldDB" id="K6BVT3"/>
<dbReference type="InterPro" id="IPR036271">
    <property type="entry name" value="Tet_transcr_reg_TetR-rel_C_sf"/>
</dbReference>
<evidence type="ECO:0000256" key="1">
    <source>
        <dbReference type="ARBA" id="ARBA00022491"/>
    </source>
</evidence>
<dbReference type="PANTHER" id="PTHR43479:SF11">
    <property type="entry name" value="ACREF_ENVCD OPERON REPRESSOR-RELATED"/>
    <property type="match status" value="1"/>
</dbReference>